<dbReference type="EMBL" id="AP019368">
    <property type="protein sequence ID" value="BBH54352.1"/>
    <property type="molecule type" value="Genomic_DNA"/>
</dbReference>
<reference evidence="2 3" key="1">
    <citation type="submission" date="2018-12" db="EMBL/GenBank/DDBJ databases">
        <title>Rubrispira sanarue gen. nov., sp., nov., a member of the order Silvanigrellales, isolated from a brackish lake in Hamamatsu Japan.</title>
        <authorList>
            <person name="Maejima Y."/>
            <person name="Iino T."/>
            <person name="Muraguchi Y."/>
            <person name="Fukuda K."/>
            <person name="Nojiri H."/>
            <person name="Ohkuma M."/>
            <person name="Moriuchi R."/>
            <person name="Dohra H."/>
            <person name="Kimbara K."/>
            <person name="Shintani M."/>
        </authorList>
    </citation>
    <scope>NUCLEOTIDE SEQUENCE [LARGE SCALE GENOMIC DNA]</scope>
    <source>
        <strain evidence="2 3">RF1110005</strain>
    </source>
</reference>
<gene>
    <name evidence="2" type="ORF">JCM31447_28160</name>
</gene>
<sequence>MNSLRSTFRKNIFAGLETQEDISKWVSLSNLFTFMPRAIFPLIASLLIVSISADIILSVTGIIVFLMISILTYILRQKQRKNTLLNNIKVGKNTHVCNHS</sequence>
<dbReference type="AlphaFoldDB" id="A0A4P2VZP0"/>
<dbReference type="Proteomes" id="UP000291236">
    <property type="component" value="Chromosome"/>
</dbReference>
<name>A0A4P2VZP0_FLUSA</name>
<keyword evidence="3" id="KW-1185">Reference proteome</keyword>
<dbReference type="KEGG" id="sbf:JCM31447_28160"/>
<proteinExistence type="predicted"/>
<evidence type="ECO:0000313" key="3">
    <source>
        <dbReference type="Proteomes" id="UP000291236"/>
    </source>
</evidence>
<keyword evidence="1" id="KW-1133">Transmembrane helix</keyword>
<evidence type="ECO:0000256" key="1">
    <source>
        <dbReference type="SAM" id="Phobius"/>
    </source>
</evidence>
<organism evidence="2 3">
    <name type="scientific">Fluviispira sanaruensis</name>
    <dbReference type="NCBI Taxonomy" id="2493639"/>
    <lineage>
        <taxon>Bacteria</taxon>
        <taxon>Pseudomonadati</taxon>
        <taxon>Bdellovibrionota</taxon>
        <taxon>Oligoflexia</taxon>
        <taxon>Silvanigrellales</taxon>
        <taxon>Silvanigrellaceae</taxon>
        <taxon>Fluviispira</taxon>
    </lineage>
</organism>
<keyword evidence="1" id="KW-0812">Transmembrane</keyword>
<protein>
    <submittedName>
        <fullName evidence="2">Uncharacterized protein</fullName>
    </submittedName>
</protein>
<evidence type="ECO:0000313" key="2">
    <source>
        <dbReference type="EMBL" id="BBH54352.1"/>
    </source>
</evidence>
<accession>A0A4P2VZP0</accession>
<keyword evidence="1" id="KW-0472">Membrane</keyword>
<feature type="transmembrane region" description="Helical" evidence="1">
    <location>
        <begin position="31"/>
        <end position="49"/>
    </location>
</feature>
<feature type="transmembrane region" description="Helical" evidence="1">
    <location>
        <begin position="55"/>
        <end position="75"/>
    </location>
</feature>